<dbReference type="AlphaFoldDB" id="A0A7H9BQK1"/>
<dbReference type="EMBL" id="CP058689">
    <property type="protein sequence ID" value="QLH13584.1"/>
    <property type="molecule type" value="Genomic_DNA"/>
</dbReference>
<evidence type="ECO:0000313" key="1">
    <source>
        <dbReference type="EMBL" id="QLH13584.1"/>
    </source>
</evidence>
<organism evidence="1 2">
    <name type="scientific">Paracoccus pantotrophus</name>
    <name type="common">Thiosphaera pantotropha</name>
    <dbReference type="NCBI Taxonomy" id="82367"/>
    <lineage>
        <taxon>Bacteria</taxon>
        <taxon>Pseudomonadati</taxon>
        <taxon>Pseudomonadota</taxon>
        <taxon>Alphaproteobacteria</taxon>
        <taxon>Rhodobacterales</taxon>
        <taxon>Paracoccaceae</taxon>
        <taxon>Paracoccus</taxon>
    </lineage>
</organism>
<dbReference type="RefSeq" id="WP_179921157.1">
    <property type="nucleotide sequence ID" value="NZ_CP058689.1"/>
</dbReference>
<dbReference type="SUPFAM" id="SSF53955">
    <property type="entry name" value="Lysozyme-like"/>
    <property type="match status" value="1"/>
</dbReference>
<sequence>MTFTTYQVQPVLDLIGRYESRGDYDIVYGGIPKAQRPAKLTAMTIAQVIDWQRRVVNAGAASSAAGKYQIIRKTLEASVAATGMSQARKFDKATQDQLAMRLLRGRGMQRFLDGQIDADDMALGLAKEWASLPVPHDMKGASRQIKAGQSYYAGDGLNKAHATVAEVEQALLVARERYRSRATAPVTTPNATKPAAPSSGIIAALLALFKSMFGGKS</sequence>
<evidence type="ECO:0000313" key="2">
    <source>
        <dbReference type="Proteomes" id="UP000509322"/>
    </source>
</evidence>
<dbReference type="Gene3D" id="1.10.530.10">
    <property type="match status" value="1"/>
</dbReference>
<accession>A0A7H9BQK1</accession>
<proteinExistence type="predicted"/>
<dbReference type="InterPro" id="IPR023346">
    <property type="entry name" value="Lysozyme-like_dom_sf"/>
</dbReference>
<reference evidence="1 2" key="1">
    <citation type="submission" date="2020-07" db="EMBL/GenBank/DDBJ databases">
        <title>The complete genome of Paracoccus pantotrophus ACCC 10489.</title>
        <authorList>
            <person name="Si Y."/>
        </authorList>
    </citation>
    <scope>NUCLEOTIDE SEQUENCE [LARGE SCALE GENOMIC DNA]</scope>
    <source>
        <strain evidence="1 2">ACCC10489</strain>
    </source>
</reference>
<gene>
    <name evidence="1" type="ORF">HYQ43_04710</name>
</gene>
<name>A0A7H9BQK1_PARPN</name>
<protein>
    <recommendedName>
        <fullName evidence="3">Glycoside hydrolase family 104 protein</fullName>
    </recommendedName>
</protein>
<dbReference type="Proteomes" id="UP000509322">
    <property type="component" value="Chromosome 1"/>
</dbReference>
<evidence type="ECO:0008006" key="3">
    <source>
        <dbReference type="Google" id="ProtNLM"/>
    </source>
</evidence>